<dbReference type="OrthoDB" id="10254737at2759"/>
<evidence type="ECO:0000256" key="9">
    <source>
        <dbReference type="RuleBase" id="RU003814"/>
    </source>
</evidence>
<evidence type="ECO:0000256" key="3">
    <source>
        <dbReference type="ARBA" id="ARBA00022490"/>
    </source>
</evidence>
<dbReference type="EMBL" id="LRBS01000057">
    <property type="protein sequence ID" value="OII76514.1"/>
    <property type="molecule type" value="Genomic_DNA"/>
</dbReference>
<dbReference type="InterPro" id="IPR042529">
    <property type="entry name" value="IF_2B-like_C"/>
</dbReference>
<dbReference type="InterPro" id="IPR037171">
    <property type="entry name" value="NagB/RpiA_transferase-like"/>
</dbReference>
<evidence type="ECO:0000256" key="2">
    <source>
        <dbReference type="ARBA" id="ARBA00007251"/>
    </source>
</evidence>
<organism evidence="10 11">
    <name type="scientific">Cryptosporidium andersoni</name>
    <dbReference type="NCBI Taxonomy" id="117008"/>
    <lineage>
        <taxon>Eukaryota</taxon>
        <taxon>Sar</taxon>
        <taxon>Alveolata</taxon>
        <taxon>Apicomplexa</taxon>
        <taxon>Conoidasida</taxon>
        <taxon>Coccidia</taxon>
        <taxon>Eucoccidiorida</taxon>
        <taxon>Eimeriorina</taxon>
        <taxon>Cryptosporidiidae</taxon>
        <taxon>Cryptosporidium</taxon>
    </lineage>
</organism>
<keyword evidence="5" id="KW-0648">Protein biosynthesis</keyword>
<evidence type="ECO:0000256" key="4">
    <source>
        <dbReference type="ARBA" id="ARBA00022540"/>
    </source>
</evidence>
<dbReference type="PANTHER" id="PTHR10233">
    <property type="entry name" value="TRANSLATION INITIATION FACTOR EIF-2B"/>
    <property type="match status" value="1"/>
</dbReference>
<dbReference type="InterPro" id="IPR000649">
    <property type="entry name" value="IF-2B-related"/>
</dbReference>
<dbReference type="GO" id="GO:0005829">
    <property type="term" value="C:cytosol"/>
    <property type="evidence" value="ECO:0007669"/>
    <property type="project" value="UniProtKB-SubCell"/>
</dbReference>
<comment type="caution">
    <text evidence="10">The sequence shown here is derived from an EMBL/GenBank/DDBJ whole genome shotgun (WGS) entry which is preliminary data.</text>
</comment>
<dbReference type="RefSeq" id="XP_067068360.1">
    <property type="nucleotide sequence ID" value="XM_067210285.1"/>
</dbReference>
<dbReference type="GeneID" id="92364220"/>
<evidence type="ECO:0000256" key="5">
    <source>
        <dbReference type="ARBA" id="ARBA00022917"/>
    </source>
</evidence>
<sequence>MMDNSSSSSNNVNRHYLQSMFNCPIVSDSGKNTLNSYSLTTSLDQVRIHPAILRLGMRMKERLVIGTNERSRSLLVAIGQMLEDYFCPAYKNIEKHIKIVLDTHITYITSQRQHNIAMGNVIKWLKKQINSINPSLETGVIISQLINNIKSYIDRRIIISCERISQIVSNEYISNGDVIIIYSFSSAVSKSLYNSAKLGKKFQLIVIDSKNNLDTNCQKLTKKLSLLGIKITYTLLNSLSYHLKYANKILLGSCAVFSNGYVMNRSGSALVALLGKTHHIPILVLTESYKLCERNYIQYSTTFNEIVEQPLVNMSGNTVSSVISCYDVTPPNFISAIITEDGIHSTTAFALQLNKDNH</sequence>
<dbReference type="SUPFAM" id="SSF100950">
    <property type="entry name" value="NagB/RpiA/CoA transferase-like"/>
    <property type="match status" value="1"/>
</dbReference>
<keyword evidence="11" id="KW-1185">Reference proteome</keyword>
<reference evidence="10 11" key="1">
    <citation type="submission" date="2016-10" db="EMBL/GenBank/DDBJ databases">
        <title>Reductive evolution of mitochondrial metabolism and differential evolution of invasion-related proteins in Cryptosporidium.</title>
        <authorList>
            <person name="Liu S."/>
            <person name="Roellig D.M."/>
            <person name="Guo Y."/>
            <person name="Li N."/>
            <person name="Frace M.A."/>
            <person name="Tang K."/>
            <person name="Zhang L."/>
            <person name="Feng Y."/>
            <person name="Xiao L."/>
        </authorList>
    </citation>
    <scope>NUCLEOTIDE SEQUENCE [LARGE SCALE GENOMIC DNA]</scope>
    <source>
        <strain evidence="10">30847</strain>
    </source>
</reference>
<protein>
    <recommendedName>
        <fullName evidence="6">Translation initiation factor eIF2B subunit delta</fullName>
    </recommendedName>
    <alternativeName>
        <fullName evidence="7">eIF2B GDP-GTP exchange factor subunit delta</fullName>
    </alternativeName>
</protein>
<proteinExistence type="inferred from homology"/>
<comment type="subcellular location">
    <subcellularLocation>
        <location evidence="1">Cytoplasm</location>
        <location evidence="1">Cytosol</location>
    </subcellularLocation>
</comment>
<evidence type="ECO:0000256" key="1">
    <source>
        <dbReference type="ARBA" id="ARBA00004514"/>
    </source>
</evidence>
<dbReference type="VEuPathDB" id="CryptoDB:cand_000350"/>
<dbReference type="PANTHER" id="PTHR10233:SF14">
    <property type="entry name" value="TRANSLATION INITIATION FACTOR EIF-2B SUBUNIT DELTA"/>
    <property type="match status" value="1"/>
</dbReference>
<keyword evidence="4 10" id="KW-0396">Initiation factor</keyword>
<dbReference type="GO" id="GO:0003743">
    <property type="term" value="F:translation initiation factor activity"/>
    <property type="evidence" value="ECO:0007669"/>
    <property type="project" value="UniProtKB-KW"/>
</dbReference>
<evidence type="ECO:0000256" key="6">
    <source>
        <dbReference type="ARBA" id="ARBA00044147"/>
    </source>
</evidence>
<comment type="similarity">
    <text evidence="2 9">Belongs to the eIF-2B alpha/beta/delta subunits family.</text>
</comment>
<evidence type="ECO:0000313" key="10">
    <source>
        <dbReference type="EMBL" id="OII76514.1"/>
    </source>
</evidence>
<dbReference type="Gene3D" id="3.40.50.10470">
    <property type="entry name" value="Translation initiation factor eif-2b, domain 2"/>
    <property type="match status" value="1"/>
</dbReference>
<evidence type="ECO:0000313" key="11">
    <source>
        <dbReference type="Proteomes" id="UP000186804"/>
    </source>
</evidence>
<gene>
    <name evidence="10" type="ORF">cand_000350</name>
</gene>
<evidence type="ECO:0000256" key="7">
    <source>
        <dbReference type="ARBA" id="ARBA00044356"/>
    </source>
</evidence>
<dbReference type="Pfam" id="PF01008">
    <property type="entry name" value="IF-2B"/>
    <property type="match status" value="1"/>
</dbReference>
<name>A0A1J4MQJ3_9CRYT</name>
<dbReference type="AlphaFoldDB" id="A0A1J4MQJ3"/>
<evidence type="ECO:0000256" key="8">
    <source>
        <dbReference type="ARBA" id="ARBA00046432"/>
    </source>
</evidence>
<accession>A0A1J4MQJ3</accession>
<dbReference type="Proteomes" id="UP000186804">
    <property type="component" value="Unassembled WGS sequence"/>
</dbReference>
<comment type="subunit">
    <text evidence="8">Component of the translation initiation factor 2B (eIF2B) complex which is a heterodecamer of two sets of five different subunits: alpha, beta, gamma, delta and epsilon. Subunits alpha, beta and delta comprise a regulatory subcomplex and subunits epsilon and gamma comprise a catalytic subcomplex. Within the complex, the hexameric regulatory complex resides at the center, with the two heterodimeric catalytic subcomplexes bound on opposite sides.</text>
</comment>
<keyword evidence="3" id="KW-0963">Cytoplasm</keyword>